<proteinExistence type="predicted"/>
<organism evidence="3 4">
    <name type="scientific">Candidatus Avelusimicrobium gallicola</name>
    <dbReference type="NCBI Taxonomy" id="2562704"/>
    <lineage>
        <taxon>Bacteria</taxon>
        <taxon>Pseudomonadati</taxon>
        <taxon>Elusimicrobiota</taxon>
        <taxon>Elusimicrobia</taxon>
        <taxon>Elusimicrobiales</taxon>
        <taxon>Elusimicrobiaceae</taxon>
        <taxon>Candidatus Avelusimicrobium</taxon>
    </lineage>
</organism>
<dbReference type="AlphaFoldDB" id="A0A928HI49"/>
<keyword evidence="2" id="KW-0732">Signal</keyword>
<sequence>MKARVYLLGLVLLCSACTAPSLRYKKEVQSMLASQKMEEAQARVEQAKEKHYSERDASLFYLDKALVLHDSHQPYESDILFSSAQQHINENTAKSISGTAGTLLINDLTAPYTVASYEQALTFFFRAMNFLEQNKISSAAVEARKAVFFLDHLRGSKSSGYNDDPFVQYFASLIFESEGNLSSARIARTNSLKAYERLGKDLKVSAPEFYVPQDAQDWGEIILFHYNGLLPLKKTATFMLSWNELVSYASYPEEGHGVVAPEVHNAILTAMVGRSAGISAPILEQTPYQVSTSWAEANGQRYYTQKVADFAAAAHLDLQEKRPGILFRSATRAVVKQVASVQAGRAMTEATGDEGIGELARLLVNIFGAVTEKADTRQWFTLPAEVRMTRIFVAPGNQNIRLLFSDGYGNIIGEHTFENVFVPKGGRVFLHHRTAY</sequence>
<reference evidence="3" key="1">
    <citation type="submission" date="2019-04" db="EMBL/GenBank/DDBJ databases">
        <title>Evolution of Biomass-Degrading Anaerobic Consortia Revealed by Metagenomics.</title>
        <authorList>
            <person name="Peng X."/>
        </authorList>
    </citation>
    <scope>NUCLEOTIDE SEQUENCE</scope>
    <source>
        <strain evidence="3">SIG66</strain>
    </source>
</reference>
<evidence type="ECO:0000313" key="3">
    <source>
        <dbReference type="EMBL" id="MBE6420717.1"/>
    </source>
</evidence>
<evidence type="ECO:0000256" key="2">
    <source>
        <dbReference type="SAM" id="SignalP"/>
    </source>
</evidence>
<evidence type="ECO:0000313" key="4">
    <source>
        <dbReference type="Proteomes" id="UP000725649"/>
    </source>
</evidence>
<gene>
    <name evidence="3" type="ORF">E7027_01005</name>
</gene>
<dbReference type="Proteomes" id="UP000725649">
    <property type="component" value="Unassembled WGS sequence"/>
</dbReference>
<protein>
    <recommendedName>
        <fullName evidence="5">Lipoprotein</fullName>
    </recommendedName>
</protein>
<feature type="signal peptide" evidence="2">
    <location>
        <begin position="1"/>
        <end position="19"/>
    </location>
</feature>
<accession>A0A928HI49</accession>
<name>A0A928HI49_9BACT</name>
<feature type="chain" id="PRO_5037826921" description="Lipoprotein" evidence="2">
    <location>
        <begin position="20"/>
        <end position="436"/>
    </location>
</feature>
<evidence type="ECO:0000256" key="1">
    <source>
        <dbReference type="SAM" id="Coils"/>
    </source>
</evidence>
<feature type="coiled-coil region" evidence="1">
    <location>
        <begin position="30"/>
        <end position="57"/>
    </location>
</feature>
<comment type="caution">
    <text evidence="3">The sequence shown here is derived from an EMBL/GenBank/DDBJ whole genome shotgun (WGS) entry which is preliminary data.</text>
</comment>
<dbReference type="EMBL" id="SUVG01000001">
    <property type="protein sequence ID" value="MBE6420717.1"/>
    <property type="molecule type" value="Genomic_DNA"/>
</dbReference>
<keyword evidence="1" id="KW-0175">Coiled coil</keyword>
<evidence type="ECO:0008006" key="5">
    <source>
        <dbReference type="Google" id="ProtNLM"/>
    </source>
</evidence>